<dbReference type="AlphaFoldDB" id="A0A2N0U061"/>
<dbReference type="OrthoDB" id="211588at2"/>
<sequence>MFTEGIADYVRFKLTFANEGTGSLPEYSAKQYYKNIYRITAHFLAWNNGFVVILDKIRRKATYKVNIRKEKTGESLYNYRKCIGKTLKFKL</sequence>
<evidence type="ECO:0000313" key="1">
    <source>
        <dbReference type="EMBL" id="PKD20390.1"/>
    </source>
</evidence>
<keyword evidence="2" id="KW-1185">Reference proteome</keyword>
<dbReference type="Proteomes" id="UP000232673">
    <property type="component" value="Unassembled WGS sequence"/>
</dbReference>
<protein>
    <submittedName>
        <fullName evidence="1">Uncharacterized protein</fullName>
    </submittedName>
</protein>
<evidence type="ECO:0000313" key="2">
    <source>
        <dbReference type="Proteomes" id="UP000232673"/>
    </source>
</evidence>
<comment type="caution">
    <text evidence="1">The sequence shown here is derived from an EMBL/GenBank/DDBJ whole genome shotgun (WGS) entry which is preliminary data.</text>
</comment>
<organism evidence="1 2">
    <name type="scientific">Salegentibacter salinarum</name>
    <dbReference type="NCBI Taxonomy" id="447422"/>
    <lineage>
        <taxon>Bacteria</taxon>
        <taxon>Pseudomonadati</taxon>
        <taxon>Bacteroidota</taxon>
        <taxon>Flavobacteriia</taxon>
        <taxon>Flavobacteriales</taxon>
        <taxon>Flavobacteriaceae</taxon>
        <taxon>Salegentibacter</taxon>
    </lineage>
</organism>
<dbReference type="EMBL" id="LKTS01000005">
    <property type="protein sequence ID" value="PKD20390.1"/>
    <property type="molecule type" value="Genomic_DNA"/>
</dbReference>
<reference evidence="1 2" key="1">
    <citation type="submission" date="2015-10" db="EMBL/GenBank/DDBJ databases">
        <title>Draft genome sequence of Salegentibacter salinarum KCTC 12975.</title>
        <authorList>
            <person name="Lin W."/>
            <person name="Zheng Q."/>
        </authorList>
    </citation>
    <scope>NUCLEOTIDE SEQUENCE [LARGE SCALE GENOMIC DNA]</scope>
    <source>
        <strain evidence="1 2">KCTC 12975</strain>
    </source>
</reference>
<name>A0A2N0U061_9FLAO</name>
<proteinExistence type="predicted"/>
<gene>
    <name evidence="1" type="ORF">APR41_14015</name>
</gene>
<accession>A0A2N0U061</accession>